<reference evidence="2" key="1">
    <citation type="submission" date="2020-03" db="EMBL/GenBank/DDBJ databases">
        <title>Solimonas marina sp. nov., isolated from deep seawater of the Pacific Ocean.</title>
        <authorList>
            <person name="Liu X."/>
            <person name="Lai Q."/>
            <person name="Sun F."/>
            <person name="Gai Y."/>
            <person name="Li G."/>
            <person name="Shao Z."/>
        </authorList>
    </citation>
    <scope>NUCLEOTIDE SEQUENCE</scope>
    <source>
        <strain evidence="2">C16B3</strain>
    </source>
</reference>
<evidence type="ECO:0000256" key="1">
    <source>
        <dbReference type="SAM" id="SignalP"/>
    </source>
</evidence>
<feature type="chain" id="PRO_5038111050" description="Lipoprotein" evidence="1">
    <location>
        <begin position="29"/>
        <end position="170"/>
    </location>
</feature>
<keyword evidence="3" id="KW-1185">Reference proteome</keyword>
<dbReference type="NCBIfam" id="NF047637">
    <property type="entry name" value="lipo_CC0125"/>
    <property type="match status" value="1"/>
</dbReference>
<organism evidence="2 3">
    <name type="scientific">Solimonas marina</name>
    <dbReference type="NCBI Taxonomy" id="2714601"/>
    <lineage>
        <taxon>Bacteria</taxon>
        <taxon>Pseudomonadati</taxon>
        <taxon>Pseudomonadota</taxon>
        <taxon>Gammaproteobacteria</taxon>
        <taxon>Nevskiales</taxon>
        <taxon>Nevskiaceae</taxon>
        <taxon>Solimonas</taxon>
    </lineage>
</organism>
<proteinExistence type="predicted"/>
<name>A0A970B3J6_9GAMM</name>
<feature type="signal peptide" evidence="1">
    <location>
        <begin position="1"/>
        <end position="28"/>
    </location>
</feature>
<dbReference type="PROSITE" id="PS51257">
    <property type="entry name" value="PROKAR_LIPOPROTEIN"/>
    <property type="match status" value="1"/>
</dbReference>
<evidence type="ECO:0000313" key="3">
    <source>
        <dbReference type="Proteomes" id="UP000653472"/>
    </source>
</evidence>
<accession>A0A970B3J6</accession>
<protein>
    <recommendedName>
        <fullName evidence="4">Lipoprotein</fullName>
    </recommendedName>
</protein>
<sequence>MSKYGRWLSLPMALLLAACATTTPYQLAGKGDFGYREQRIEPNRYHLSFTGSSVTPRQTVENYLLYRAAELTLSTGNDYFRMTNSSTSARPKSGGGLSIGLGGFGFGSHSGLGVGVGTSTDSGDKIEYTAQADIVVAKGKKPQDDTRAYDARAVRQNLEPLIQRPAAVGG</sequence>
<gene>
    <name evidence="2" type="ORF">G7Y82_03260</name>
</gene>
<evidence type="ECO:0008006" key="4">
    <source>
        <dbReference type="Google" id="ProtNLM"/>
    </source>
</evidence>
<dbReference type="EMBL" id="JAAVXB010000002">
    <property type="protein sequence ID" value="NKF21322.1"/>
    <property type="molecule type" value="Genomic_DNA"/>
</dbReference>
<comment type="caution">
    <text evidence="2">The sequence shown here is derived from an EMBL/GenBank/DDBJ whole genome shotgun (WGS) entry which is preliminary data.</text>
</comment>
<evidence type="ECO:0000313" key="2">
    <source>
        <dbReference type="EMBL" id="NKF21322.1"/>
    </source>
</evidence>
<dbReference type="AlphaFoldDB" id="A0A970B3J6"/>
<keyword evidence="1" id="KW-0732">Signal</keyword>
<dbReference type="Proteomes" id="UP000653472">
    <property type="component" value="Unassembled WGS sequence"/>
</dbReference>
<dbReference type="RefSeq" id="WP_168146595.1">
    <property type="nucleotide sequence ID" value="NZ_JAAVXB010000002.1"/>
</dbReference>